<dbReference type="EMBL" id="CM000158">
    <property type="protein sequence ID" value="KRJ99834.1"/>
    <property type="molecule type" value="Genomic_DNA"/>
</dbReference>
<dbReference type="AlphaFoldDB" id="A0A0R1DRH3"/>
<gene>
    <name evidence="3" type="primary">Dyak\GE13798</name>
    <name evidence="3" type="synonym">dyak_GLEANR_13976</name>
    <name evidence="3" type="synonym">GE13798</name>
    <name evidence="3" type="ORF">Dyak_GE13798</name>
</gene>
<name>A0A0R1DRH3_DROYA</name>
<organism evidence="3 4">
    <name type="scientific">Drosophila yakuba</name>
    <name type="common">Fruit fly</name>
    <dbReference type="NCBI Taxonomy" id="7245"/>
    <lineage>
        <taxon>Eukaryota</taxon>
        <taxon>Metazoa</taxon>
        <taxon>Ecdysozoa</taxon>
        <taxon>Arthropoda</taxon>
        <taxon>Hexapoda</taxon>
        <taxon>Insecta</taxon>
        <taxon>Pterygota</taxon>
        <taxon>Neoptera</taxon>
        <taxon>Endopterygota</taxon>
        <taxon>Diptera</taxon>
        <taxon>Brachycera</taxon>
        <taxon>Muscomorpha</taxon>
        <taxon>Ephydroidea</taxon>
        <taxon>Drosophilidae</taxon>
        <taxon>Drosophila</taxon>
        <taxon>Sophophora</taxon>
    </lineage>
</organism>
<evidence type="ECO:0000256" key="1">
    <source>
        <dbReference type="SAM" id="MobiDB-lite"/>
    </source>
</evidence>
<reference evidence="3 4" key="1">
    <citation type="journal article" date="2007" name="Nature">
        <title>Evolution of genes and genomes on the Drosophila phylogeny.</title>
        <authorList>
            <consortium name="Drosophila 12 Genomes Consortium"/>
            <person name="Clark A.G."/>
            <person name="Eisen M.B."/>
            <person name="Smith D.R."/>
            <person name="Bergman C.M."/>
            <person name="Oliver B."/>
            <person name="Markow T.A."/>
            <person name="Kaufman T.C."/>
            <person name="Kellis M."/>
            <person name="Gelbart W."/>
            <person name="Iyer V.N."/>
            <person name="Pollard D.A."/>
            <person name="Sackton T.B."/>
            <person name="Larracuente A.M."/>
            <person name="Singh N.D."/>
            <person name="Abad J.P."/>
            <person name="Abt D.N."/>
            <person name="Adryan B."/>
            <person name="Aguade M."/>
            <person name="Akashi H."/>
            <person name="Anderson W.W."/>
            <person name="Aquadro C.F."/>
            <person name="Ardell D.H."/>
            <person name="Arguello R."/>
            <person name="Artieri C.G."/>
            <person name="Barbash D.A."/>
            <person name="Barker D."/>
            <person name="Barsanti P."/>
            <person name="Batterham P."/>
            <person name="Batzoglou S."/>
            <person name="Begun D."/>
            <person name="Bhutkar A."/>
            <person name="Blanco E."/>
            <person name="Bosak S.A."/>
            <person name="Bradley R.K."/>
            <person name="Brand A.D."/>
            <person name="Brent M.R."/>
            <person name="Brooks A.N."/>
            <person name="Brown R.H."/>
            <person name="Butlin R.K."/>
            <person name="Caggese C."/>
            <person name="Calvi B.R."/>
            <person name="Bernardo de Carvalho A."/>
            <person name="Caspi A."/>
            <person name="Castrezana S."/>
            <person name="Celniker S.E."/>
            <person name="Chang J.L."/>
            <person name="Chapple C."/>
            <person name="Chatterji S."/>
            <person name="Chinwalla A."/>
            <person name="Civetta A."/>
            <person name="Clifton S.W."/>
            <person name="Comeron J.M."/>
            <person name="Costello J.C."/>
            <person name="Coyne J.A."/>
            <person name="Daub J."/>
            <person name="David R.G."/>
            <person name="Delcher A.L."/>
            <person name="Delehaunty K."/>
            <person name="Do C.B."/>
            <person name="Ebling H."/>
            <person name="Edwards K."/>
            <person name="Eickbush T."/>
            <person name="Evans J.D."/>
            <person name="Filipski A."/>
            <person name="Findeiss S."/>
            <person name="Freyhult E."/>
            <person name="Fulton L."/>
            <person name="Fulton R."/>
            <person name="Garcia A.C."/>
            <person name="Gardiner A."/>
            <person name="Garfield D.A."/>
            <person name="Garvin B.E."/>
            <person name="Gibson G."/>
            <person name="Gilbert D."/>
            <person name="Gnerre S."/>
            <person name="Godfrey J."/>
            <person name="Good R."/>
            <person name="Gotea V."/>
            <person name="Gravely B."/>
            <person name="Greenberg A.J."/>
            <person name="Griffiths-Jones S."/>
            <person name="Gross S."/>
            <person name="Guigo R."/>
            <person name="Gustafson E.A."/>
            <person name="Haerty W."/>
            <person name="Hahn M.W."/>
            <person name="Halligan D.L."/>
            <person name="Halpern A.L."/>
            <person name="Halter G.M."/>
            <person name="Han M.V."/>
            <person name="Heger A."/>
            <person name="Hillier L."/>
            <person name="Hinrichs A.S."/>
            <person name="Holmes I."/>
            <person name="Hoskins R.A."/>
            <person name="Hubisz M.J."/>
            <person name="Hultmark D."/>
            <person name="Huntley M.A."/>
            <person name="Jaffe D.B."/>
            <person name="Jagadeeshan S."/>
            <person name="Jeck W.R."/>
            <person name="Johnson J."/>
            <person name="Jones C.D."/>
            <person name="Jordan W.C."/>
            <person name="Karpen G.H."/>
            <person name="Kataoka E."/>
            <person name="Keightley P.D."/>
            <person name="Kheradpour P."/>
            <person name="Kirkness E.F."/>
            <person name="Koerich L.B."/>
            <person name="Kristiansen K."/>
            <person name="Kudrna D."/>
            <person name="Kulathinal R.J."/>
            <person name="Kumar S."/>
            <person name="Kwok R."/>
            <person name="Lander E."/>
            <person name="Langley C.H."/>
            <person name="Lapoint R."/>
            <person name="Lazzaro B.P."/>
            <person name="Lee S.J."/>
            <person name="Levesque L."/>
            <person name="Li R."/>
            <person name="Lin C.F."/>
            <person name="Lin M.F."/>
            <person name="Lindblad-Toh K."/>
            <person name="Llopart A."/>
            <person name="Long M."/>
            <person name="Low L."/>
            <person name="Lozovsky E."/>
            <person name="Lu J."/>
            <person name="Luo M."/>
            <person name="Machado C.A."/>
            <person name="Makalowski W."/>
            <person name="Marzo M."/>
            <person name="Matsuda M."/>
            <person name="Matzkin L."/>
            <person name="McAllister B."/>
            <person name="McBride C.S."/>
            <person name="McKernan B."/>
            <person name="McKernan K."/>
            <person name="Mendez-Lago M."/>
            <person name="Minx P."/>
            <person name="Mollenhauer M.U."/>
            <person name="Montooth K."/>
            <person name="Mount S.M."/>
            <person name="Mu X."/>
            <person name="Myers E."/>
            <person name="Negre B."/>
            <person name="Newfeld S."/>
            <person name="Nielsen R."/>
            <person name="Noor M.A."/>
            <person name="O'Grady P."/>
            <person name="Pachter L."/>
            <person name="Papaceit M."/>
            <person name="Parisi M.J."/>
            <person name="Parisi M."/>
            <person name="Parts L."/>
            <person name="Pedersen J.S."/>
            <person name="Pesole G."/>
            <person name="Phillippy A.M."/>
            <person name="Ponting C.P."/>
            <person name="Pop M."/>
            <person name="Porcelli D."/>
            <person name="Powell J.R."/>
            <person name="Prohaska S."/>
            <person name="Pruitt K."/>
            <person name="Puig M."/>
            <person name="Quesneville H."/>
            <person name="Ram K.R."/>
            <person name="Rand D."/>
            <person name="Rasmussen M.D."/>
            <person name="Reed L.K."/>
            <person name="Reenan R."/>
            <person name="Reily A."/>
            <person name="Remington K.A."/>
            <person name="Rieger T.T."/>
            <person name="Ritchie M.G."/>
            <person name="Robin C."/>
            <person name="Rogers Y.H."/>
            <person name="Rohde C."/>
            <person name="Rozas J."/>
            <person name="Rubenfield M.J."/>
            <person name="Ruiz A."/>
            <person name="Russo S."/>
            <person name="Salzberg S.L."/>
            <person name="Sanchez-Gracia A."/>
            <person name="Saranga D.J."/>
            <person name="Sato H."/>
            <person name="Schaeffer S.W."/>
            <person name="Schatz M.C."/>
            <person name="Schlenke T."/>
            <person name="Schwartz R."/>
            <person name="Segarra C."/>
            <person name="Singh R.S."/>
            <person name="Sirot L."/>
            <person name="Sirota M."/>
            <person name="Sisneros N.B."/>
            <person name="Smith C.D."/>
            <person name="Smith T.F."/>
            <person name="Spieth J."/>
            <person name="Stage D.E."/>
            <person name="Stark A."/>
            <person name="Stephan W."/>
            <person name="Strausberg R.L."/>
            <person name="Strempel S."/>
            <person name="Sturgill D."/>
            <person name="Sutton G."/>
            <person name="Sutton G.G."/>
            <person name="Tao W."/>
            <person name="Teichmann S."/>
            <person name="Tobari Y.N."/>
            <person name="Tomimura Y."/>
            <person name="Tsolas J.M."/>
            <person name="Valente V.L."/>
            <person name="Venter E."/>
            <person name="Venter J.C."/>
            <person name="Vicario S."/>
            <person name="Vieira F.G."/>
            <person name="Vilella A.J."/>
            <person name="Villasante A."/>
            <person name="Walenz B."/>
            <person name="Wang J."/>
            <person name="Wasserman M."/>
            <person name="Watts T."/>
            <person name="Wilson D."/>
            <person name="Wilson R.K."/>
            <person name="Wing R.A."/>
            <person name="Wolfner M.F."/>
            <person name="Wong A."/>
            <person name="Wong G.K."/>
            <person name="Wu C.I."/>
            <person name="Wu G."/>
            <person name="Yamamoto D."/>
            <person name="Yang H.P."/>
            <person name="Yang S.P."/>
            <person name="Yorke J.A."/>
            <person name="Yoshida K."/>
            <person name="Zdobnov E."/>
            <person name="Zhang P."/>
            <person name="Zhang Y."/>
            <person name="Zimin A.V."/>
            <person name="Baldwin J."/>
            <person name="Abdouelleil A."/>
            <person name="Abdulkadir J."/>
            <person name="Abebe A."/>
            <person name="Abera B."/>
            <person name="Abreu J."/>
            <person name="Acer S.C."/>
            <person name="Aftuck L."/>
            <person name="Alexander A."/>
            <person name="An P."/>
            <person name="Anderson E."/>
            <person name="Anderson S."/>
            <person name="Arachi H."/>
            <person name="Azer M."/>
            <person name="Bachantsang P."/>
            <person name="Barry A."/>
            <person name="Bayul T."/>
            <person name="Berlin A."/>
            <person name="Bessette D."/>
            <person name="Bloom T."/>
            <person name="Blye J."/>
            <person name="Boguslavskiy L."/>
            <person name="Bonnet C."/>
            <person name="Boukhgalter B."/>
            <person name="Bourzgui I."/>
            <person name="Brown A."/>
            <person name="Cahill P."/>
            <person name="Channer S."/>
            <person name="Cheshatsang Y."/>
            <person name="Chuda L."/>
            <person name="Citroen M."/>
            <person name="Collymore A."/>
            <person name="Cooke P."/>
            <person name="Costello M."/>
            <person name="D'Aco K."/>
            <person name="Daza R."/>
            <person name="De Haan G."/>
            <person name="DeGray S."/>
            <person name="DeMaso C."/>
            <person name="Dhargay N."/>
            <person name="Dooley K."/>
            <person name="Dooley E."/>
            <person name="Doricent M."/>
            <person name="Dorje P."/>
            <person name="Dorjee K."/>
            <person name="Dupes A."/>
            <person name="Elong R."/>
            <person name="Falk J."/>
            <person name="Farina A."/>
            <person name="Faro S."/>
            <person name="Ferguson D."/>
            <person name="Fisher S."/>
            <person name="Foley C.D."/>
            <person name="Franke A."/>
            <person name="Friedrich D."/>
            <person name="Gadbois L."/>
            <person name="Gearin G."/>
            <person name="Gearin C.R."/>
            <person name="Giannoukos G."/>
            <person name="Goode T."/>
            <person name="Graham J."/>
            <person name="Grandbois E."/>
            <person name="Grewal S."/>
            <person name="Gyaltsen K."/>
            <person name="Hafez N."/>
            <person name="Hagos B."/>
            <person name="Hall J."/>
            <person name="Henson C."/>
            <person name="Hollinger A."/>
            <person name="Honan T."/>
            <person name="Huard M.D."/>
            <person name="Hughes L."/>
            <person name="Hurhula B."/>
            <person name="Husby M.E."/>
            <person name="Kamat A."/>
            <person name="Kanga B."/>
            <person name="Kashin S."/>
            <person name="Khazanovich D."/>
            <person name="Kisner P."/>
            <person name="Lance K."/>
            <person name="Lara M."/>
            <person name="Lee W."/>
            <person name="Lennon N."/>
            <person name="Letendre F."/>
            <person name="LeVine R."/>
            <person name="Lipovsky A."/>
            <person name="Liu X."/>
            <person name="Liu J."/>
            <person name="Liu S."/>
            <person name="Lokyitsang T."/>
            <person name="Lokyitsang Y."/>
            <person name="Lubonja R."/>
            <person name="Lui A."/>
            <person name="MacDonald P."/>
            <person name="Magnisalis V."/>
            <person name="Maru K."/>
            <person name="Matthews C."/>
            <person name="McCusker W."/>
            <person name="McDonough S."/>
            <person name="Mehta T."/>
            <person name="Meldrim J."/>
            <person name="Meneus L."/>
            <person name="Mihai O."/>
            <person name="Mihalev A."/>
            <person name="Mihova T."/>
            <person name="Mittelman R."/>
            <person name="Mlenga V."/>
            <person name="Montmayeur A."/>
            <person name="Mulrain L."/>
            <person name="Navidi A."/>
            <person name="Naylor J."/>
            <person name="Negash T."/>
            <person name="Nguyen T."/>
            <person name="Nguyen N."/>
            <person name="Nicol R."/>
            <person name="Norbu C."/>
            <person name="Norbu N."/>
            <person name="Novod N."/>
            <person name="O'Neill B."/>
            <person name="Osman S."/>
            <person name="Markiewicz E."/>
            <person name="Oyono O.L."/>
            <person name="Patti C."/>
            <person name="Phunkhang P."/>
            <person name="Pierre F."/>
            <person name="Priest M."/>
            <person name="Raghuraman S."/>
            <person name="Rege F."/>
            <person name="Reyes R."/>
            <person name="Rise C."/>
            <person name="Rogov P."/>
            <person name="Ross K."/>
            <person name="Ryan E."/>
            <person name="Settipalli S."/>
            <person name="Shea T."/>
            <person name="Sherpa N."/>
            <person name="Shi L."/>
            <person name="Shih D."/>
            <person name="Sparrow T."/>
            <person name="Spaulding J."/>
            <person name="Stalker J."/>
            <person name="Stange-Thomann N."/>
            <person name="Stavropoulos S."/>
            <person name="Stone C."/>
            <person name="Strader C."/>
            <person name="Tesfaye S."/>
            <person name="Thomson T."/>
            <person name="Thoulutsang Y."/>
            <person name="Thoulutsang D."/>
            <person name="Topham K."/>
            <person name="Topping I."/>
            <person name="Tsamla T."/>
            <person name="Vassiliev H."/>
            <person name="Vo A."/>
            <person name="Wangchuk T."/>
            <person name="Wangdi T."/>
            <person name="Weiand M."/>
            <person name="Wilkinson J."/>
            <person name="Wilson A."/>
            <person name="Yadav S."/>
            <person name="Young G."/>
            <person name="Yu Q."/>
            <person name="Zembek L."/>
            <person name="Zhong D."/>
            <person name="Zimmer A."/>
            <person name="Zwirko Z."/>
            <person name="Jaffe D.B."/>
            <person name="Alvarez P."/>
            <person name="Brockman W."/>
            <person name="Butler J."/>
            <person name="Chin C."/>
            <person name="Gnerre S."/>
            <person name="Grabherr M."/>
            <person name="Kleber M."/>
            <person name="Mauceli E."/>
            <person name="MacCallum I."/>
        </authorList>
    </citation>
    <scope>NUCLEOTIDE SEQUENCE [LARGE SCALE GENOMIC DNA]</scope>
    <source>
        <strain evidence="4">Tai18E2 / Tucson 14021-0261.01</strain>
    </source>
</reference>
<feature type="region of interest" description="Disordered" evidence="1">
    <location>
        <begin position="47"/>
        <end position="114"/>
    </location>
</feature>
<protein>
    <submittedName>
        <fullName evidence="3">Uncharacterized protein, isoform B</fullName>
    </submittedName>
</protein>
<feature type="region of interest" description="Disordered" evidence="1">
    <location>
        <begin position="20"/>
        <end position="39"/>
    </location>
</feature>
<keyword evidence="4" id="KW-1185">Reference proteome</keyword>
<evidence type="ECO:0000313" key="4">
    <source>
        <dbReference type="Proteomes" id="UP000002282"/>
    </source>
</evidence>
<feature type="chain" id="PRO_5006402798" evidence="2">
    <location>
        <begin position="23"/>
        <end position="114"/>
    </location>
</feature>
<dbReference type="OrthoDB" id="7867761at2759"/>
<sequence length="114" mass="12449">MKLFCVVLVIYVVALTLLGVDGRGGGTTSGAEAPKFDGLFRRARRHVPEMESGLLQGNEPPPPPKFRSRRDTLEGNLVANEHSPPPQQFRQRRQAPPGIPPPPDGLPPPPQFLL</sequence>
<accession>A0A0R1DRH3</accession>
<evidence type="ECO:0000313" key="3">
    <source>
        <dbReference type="EMBL" id="KRJ99834.1"/>
    </source>
</evidence>
<dbReference type="Proteomes" id="UP000002282">
    <property type="component" value="Chromosome 2R"/>
</dbReference>
<proteinExistence type="predicted"/>
<reference evidence="3 4" key="2">
    <citation type="journal article" date="2007" name="PLoS Biol.">
        <title>Principles of genome evolution in the Drosophila melanogaster species group.</title>
        <authorList>
            <person name="Ranz J.M."/>
            <person name="Maurin D."/>
            <person name="Chan Y.S."/>
            <person name="von Grotthuss M."/>
            <person name="Hillier L.W."/>
            <person name="Roote J."/>
            <person name="Ashburner M."/>
            <person name="Bergman C.M."/>
        </authorList>
    </citation>
    <scope>NUCLEOTIDE SEQUENCE [LARGE SCALE GENOMIC DNA]</scope>
    <source>
        <strain evidence="4">Tai18E2 / Tucson 14021-0261.01</strain>
    </source>
</reference>
<feature type="compositionally biased region" description="Pro residues" evidence="1">
    <location>
        <begin position="97"/>
        <end position="114"/>
    </location>
</feature>
<feature type="signal peptide" evidence="2">
    <location>
        <begin position="1"/>
        <end position="22"/>
    </location>
</feature>
<evidence type="ECO:0000256" key="2">
    <source>
        <dbReference type="SAM" id="SignalP"/>
    </source>
</evidence>
<keyword evidence="2" id="KW-0732">Signal</keyword>